<dbReference type="PANTHER" id="PTHR30265:SF2">
    <property type="entry name" value="TRANSCRIPTION TERMINATION_ANTITERMINATION PROTEIN NUSG"/>
    <property type="match status" value="1"/>
</dbReference>
<sequence length="189" mass="21367">MSNKKVKTTEKKQPTRKGEWYVVHTYSGHENKVTATLKQKIKASNLEEKIFDVLVPTLEKIEVREGRKQTVKERIFPGYILVNMILDDISWHIVRSTPGVTSFVGIGNRPTSLSDKEVETILKFSELEAPIYKASFSIGEAIRIIDGPFADFIGTVDEINEEKGKLKALVSIFGRETPVELDFLQVSKL</sequence>
<dbReference type="GO" id="GO:0006354">
    <property type="term" value="P:DNA-templated transcription elongation"/>
    <property type="evidence" value="ECO:0007669"/>
    <property type="project" value="UniProtKB-UniRule"/>
</dbReference>
<evidence type="ECO:0000256" key="7">
    <source>
        <dbReference type="RuleBase" id="RU000538"/>
    </source>
</evidence>
<dbReference type="Pfam" id="PF00467">
    <property type="entry name" value="KOW"/>
    <property type="match status" value="1"/>
</dbReference>
<dbReference type="STRING" id="1802595.A2134_00330"/>
<dbReference type="PRINTS" id="PR00338">
    <property type="entry name" value="NUSGTNSCPFCT"/>
</dbReference>
<dbReference type="InterPro" id="IPR008991">
    <property type="entry name" value="Translation_prot_SH3-like_sf"/>
</dbReference>
<comment type="caution">
    <text evidence="10">The sequence shown here is derived from an EMBL/GenBank/DDBJ whole genome shotgun (WGS) entry which is preliminary data.</text>
</comment>
<comment type="similarity">
    <text evidence="5 7">Belongs to the NusG family.</text>
</comment>
<dbReference type="PROSITE" id="PS01014">
    <property type="entry name" value="NUSG"/>
    <property type="match status" value="1"/>
</dbReference>
<dbReference type="InterPro" id="IPR043425">
    <property type="entry name" value="NusG-like"/>
</dbReference>
<keyword evidence="1 5" id="KW-0806">Transcription termination</keyword>
<dbReference type="InterPro" id="IPR014722">
    <property type="entry name" value="Rib_uL2_dom2"/>
</dbReference>
<dbReference type="HAMAP" id="MF_00948">
    <property type="entry name" value="NusG"/>
    <property type="match status" value="1"/>
</dbReference>
<evidence type="ECO:0000256" key="4">
    <source>
        <dbReference type="ARBA" id="ARBA00023163"/>
    </source>
</evidence>
<dbReference type="SUPFAM" id="SSF82679">
    <property type="entry name" value="N-utilization substance G protein NusG, N-terminal domain"/>
    <property type="match status" value="1"/>
</dbReference>
<feature type="domain" description="NusG-like N-terminal" evidence="8">
    <location>
        <begin position="17"/>
        <end position="125"/>
    </location>
</feature>
<proteinExistence type="inferred from homology"/>
<organism evidence="10 11">
    <name type="scientific">Candidatus Woykebacteria bacterium RBG_16_39_9b</name>
    <dbReference type="NCBI Taxonomy" id="1802595"/>
    <lineage>
        <taxon>Bacteria</taxon>
        <taxon>Candidatus Woykeibacteriota</taxon>
    </lineage>
</organism>
<dbReference type="SUPFAM" id="SSF50104">
    <property type="entry name" value="Translation proteins SH3-like domain"/>
    <property type="match status" value="1"/>
</dbReference>
<dbReference type="GO" id="GO:0032784">
    <property type="term" value="P:regulation of DNA-templated transcription elongation"/>
    <property type="evidence" value="ECO:0007669"/>
    <property type="project" value="InterPro"/>
</dbReference>
<evidence type="ECO:0000259" key="8">
    <source>
        <dbReference type="SMART" id="SM00738"/>
    </source>
</evidence>
<dbReference type="CDD" id="cd09891">
    <property type="entry name" value="NGN_Bact_1"/>
    <property type="match status" value="1"/>
</dbReference>
<keyword evidence="4 5" id="KW-0804">Transcription</keyword>
<dbReference type="Pfam" id="PF02357">
    <property type="entry name" value="NusG"/>
    <property type="match status" value="1"/>
</dbReference>
<name>A0A1G1WF12_9BACT</name>
<dbReference type="AlphaFoldDB" id="A0A1G1WF12"/>
<dbReference type="Proteomes" id="UP000178162">
    <property type="component" value="Unassembled WGS sequence"/>
</dbReference>
<dbReference type="SMART" id="SM00738">
    <property type="entry name" value="NGN"/>
    <property type="match status" value="1"/>
</dbReference>
<comment type="function">
    <text evidence="5 7">Participates in transcription elongation, termination and antitermination.</text>
</comment>
<dbReference type="GO" id="GO:0006353">
    <property type="term" value="P:DNA-templated transcription termination"/>
    <property type="evidence" value="ECO:0007669"/>
    <property type="project" value="UniProtKB-UniRule"/>
</dbReference>
<evidence type="ECO:0000313" key="10">
    <source>
        <dbReference type="EMBL" id="OGY25847.1"/>
    </source>
</evidence>
<dbReference type="PANTHER" id="PTHR30265">
    <property type="entry name" value="RHO-INTERACTING TRANSCRIPTION TERMINATION FACTOR NUSG"/>
    <property type="match status" value="1"/>
</dbReference>
<dbReference type="NCBIfam" id="TIGR00922">
    <property type="entry name" value="nusG"/>
    <property type="match status" value="1"/>
</dbReference>
<dbReference type="EMBL" id="MHCR01000007">
    <property type="protein sequence ID" value="OGY25847.1"/>
    <property type="molecule type" value="Genomic_DNA"/>
</dbReference>
<evidence type="ECO:0000256" key="2">
    <source>
        <dbReference type="ARBA" id="ARBA00022814"/>
    </source>
</evidence>
<evidence type="ECO:0000256" key="6">
    <source>
        <dbReference type="NCBIfam" id="TIGR00922"/>
    </source>
</evidence>
<dbReference type="CDD" id="cd06091">
    <property type="entry name" value="KOW_NusG"/>
    <property type="match status" value="1"/>
</dbReference>
<keyword evidence="3 5" id="KW-0805">Transcription regulation</keyword>
<evidence type="ECO:0000259" key="9">
    <source>
        <dbReference type="SMART" id="SM00739"/>
    </source>
</evidence>
<evidence type="ECO:0000256" key="3">
    <source>
        <dbReference type="ARBA" id="ARBA00023015"/>
    </source>
</evidence>
<dbReference type="InterPro" id="IPR047050">
    <property type="entry name" value="NGN"/>
</dbReference>
<evidence type="ECO:0000313" key="11">
    <source>
        <dbReference type="Proteomes" id="UP000178162"/>
    </source>
</evidence>
<dbReference type="Gene3D" id="2.30.30.30">
    <property type="match status" value="1"/>
</dbReference>
<dbReference type="InterPro" id="IPR015869">
    <property type="entry name" value="Transcrpt_antiterm_NusG_bac_CS"/>
</dbReference>
<dbReference type="InterPro" id="IPR005824">
    <property type="entry name" value="KOW"/>
</dbReference>
<dbReference type="GO" id="GO:0005829">
    <property type="term" value="C:cytosol"/>
    <property type="evidence" value="ECO:0007669"/>
    <property type="project" value="TreeGrafter"/>
</dbReference>
<dbReference type="GO" id="GO:0031564">
    <property type="term" value="P:transcription antitermination"/>
    <property type="evidence" value="ECO:0007669"/>
    <property type="project" value="UniProtKB-UniRule"/>
</dbReference>
<dbReference type="InterPro" id="IPR001062">
    <property type="entry name" value="Transcrpt_antiterm_NusG"/>
</dbReference>
<dbReference type="InterPro" id="IPR006645">
    <property type="entry name" value="NGN-like_dom"/>
</dbReference>
<accession>A0A1G1WF12</accession>
<gene>
    <name evidence="5" type="primary">nusG</name>
    <name evidence="10" type="ORF">A2134_00330</name>
</gene>
<evidence type="ECO:0000256" key="1">
    <source>
        <dbReference type="ARBA" id="ARBA00022472"/>
    </source>
</evidence>
<dbReference type="InterPro" id="IPR036735">
    <property type="entry name" value="NGN_dom_sf"/>
</dbReference>
<protein>
    <recommendedName>
        <fullName evidence="5 6">Transcription termination/antitermination protein NusG</fullName>
    </recommendedName>
</protein>
<dbReference type="FunFam" id="2.30.30.30:FF:000002">
    <property type="entry name" value="Transcription termination/antitermination factor NusG"/>
    <property type="match status" value="1"/>
</dbReference>
<dbReference type="Gene3D" id="3.30.70.940">
    <property type="entry name" value="NusG, N-terminal domain"/>
    <property type="match status" value="1"/>
</dbReference>
<dbReference type="SMART" id="SM00739">
    <property type="entry name" value="KOW"/>
    <property type="match status" value="1"/>
</dbReference>
<reference evidence="10 11" key="1">
    <citation type="journal article" date="2016" name="Nat. Commun.">
        <title>Thousands of microbial genomes shed light on interconnected biogeochemical processes in an aquifer system.</title>
        <authorList>
            <person name="Anantharaman K."/>
            <person name="Brown C.T."/>
            <person name="Hug L.A."/>
            <person name="Sharon I."/>
            <person name="Castelle C.J."/>
            <person name="Probst A.J."/>
            <person name="Thomas B.C."/>
            <person name="Singh A."/>
            <person name="Wilkins M.J."/>
            <person name="Karaoz U."/>
            <person name="Brodie E.L."/>
            <person name="Williams K.H."/>
            <person name="Hubbard S.S."/>
            <person name="Banfield J.F."/>
        </authorList>
    </citation>
    <scope>NUCLEOTIDE SEQUENCE [LARGE SCALE GENOMIC DNA]</scope>
</reference>
<feature type="domain" description="KOW" evidence="9">
    <location>
        <begin position="135"/>
        <end position="162"/>
    </location>
</feature>
<keyword evidence="2 5" id="KW-0889">Transcription antitermination</keyword>
<evidence type="ECO:0000256" key="5">
    <source>
        <dbReference type="HAMAP-Rule" id="MF_00948"/>
    </source>
</evidence>